<feature type="transmembrane region" description="Helical" evidence="8">
    <location>
        <begin position="42"/>
        <end position="64"/>
    </location>
</feature>
<keyword evidence="4 8" id="KW-0812">Transmembrane</keyword>
<dbReference type="GeneID" id="17090735"/>
<dbReference type="FunFam" id="1.10.3430.10:FF:000008">
    <property type="entry name" value="Ammonium transporter"/>
    <property type="match status" value="1"/>
</dbReference>
<evidence type="ECO:0000313" key="11">
    <source>
        <dbReference type="EMBL" id="EME32138.1"/>
    </source>
</evidence>
<feature type="domain" description="Ammonium transporter AmtB-like" evidence="10">
    <location>
        <begin position="10"/>
        <end position="443"/>
    </location>
</feature>
<evidence type="ECO:0000256" key="9">
    <source>
        <dbReference type="SAM" id="MobiDB-lite"/>
    </source>
</evidence>
<keyword evidence="12" id="KW-1185">Reference proteome</keyword>
<dbReference type="AlphaFoldDB" id="M2Y7S8"/>
<evidence type="ECO:0000256" key="1">
    <source>
        <dbReference type="ARBA" id="ARBA00004141"/>
    </source>
</evidence>
<dbReference type="EMBL" id="KB454487">
    <property type="protein sequence ID" value="EME32138.1"/>
    <property type="molecule type" value="Genomic_DNA"/>
</dbReference>
<feature type="transmembrane region" description="Helical" evidence="8">
    <location>
        <begin position="301"/>
        <end position="328"/>
    </location>
</feature>
<accession>M2Y7S8</accession>
<dbReference type="InterPro" id="IPR024041">
    <property type="entry name" value="NH4_transpt_AmtB-like_dom"/>
</dbReference>
<comment type="subcellular location">
    <subcellularLocation>
        <location evidence="8">Cell membrane</location>
        <topology evidence="8">Multi-pass membrane protein</topology>
    </subcellularLocation>
    <subcellularLocation>
        <location evidence="1">Membrane</location>
        <topology evidence="1">Multi-pass membrane protein</topology>
    </subcellularLocation>
</comment>
<keyword evidence="6 8" id="KW-0472">Membrane</keyword>
<feature type="transmembrane region" description="Helical" evidence="8">
    <location>
        <begin position="138"/>
        <end position="159"/>
    </location>
</feature>
<dbReference type="GO" id="GO:0097272">
    <property type="term" value="P:ammonium homeostasis"/>
    <property type="evidence" value="ECO:0007669"/>
    <property type="project" value="TreeGrafter"/>
</dbReference>
<gene>
    <name evidence="11" type="ORF">Gasu_05530</name>
</gene>
<dbReference type="KEGG" id="gsl:Gasu_05530"/>
<keyword evidence="3 8" id="KW-0813">Transport</keyword>
<keyword evidence="7 8" id="KW-0924">Ammonia transport</keyword>
<dbReference type="InterPro" id="IPR029020">
    <property type="entry name" value="Ammonium/urea_transptr"/>
</dbReference>
<evidence type="ECO:0000256" key="3">
    <source>
        <dbReference type="ARBA" id="ARBA00022448"/>
    </source>
</evidence>
<organism evidence="11 12">
    <name type="scientific">Galdieria sulphuraria</name>
    <name type="common">Red alga</name>
    <dbReference type="NCBI Taxonomy" id="130081"/>
    <lineage>
        <taxon>Eukaryota</taxon>
        <taxon>Rhodophyta</taxon>
        <taxon>Bangiophyceae</taxon>
        <taxon>Galdieriales</taxon>
        <taxon>Galdieriaceae</taxon>
        <taxon>Galdieria</taxon>
    </lineage>
</organism>
<dbReference type="OrthoDB" id="534912at2759"/>
<feature type="compositionally biased region" description="Polar residues" evidence="9">
    <location>
        <begin position="478"/>
        <end position="502"/>
    </location>
</feature>
<dbReference type="SUPFAM" id="SSF111352">
    <property type="entry name" value="Ammonium transporter"/>
    <property type="match status" value="1"/>
</dbReference>
<dbReference type="Pfam" id="PF00909">
    <property type="entry name" value="Ammonium_transp"/>
    <property type="match status" value="1"/>
</dbReference>
<feature type="transmembrane region" description="Helical" evidence="8">
    <location>
        <begin position="225"/>
        <end position="242"/>
    </location>
</feature>
<dbReference type="STRING" id="130081.M2Y7S8"/>
<dbReference type="PROSITE" id="PS01219">
    <property type="entry name" value="AMMONIUM_TRANSP"/>
    <property type="match status" value="1"/>
</dbReference>
<evidence type="ECO:0000256" key="6">
    <source>
        <dbReference type="ARBA" id="ARBA00023136"/>
    </source>
</evidence>
<dbReference type="Proteomes" id="UP000030680">
    <property type="component" value="Unassembled WGS sequence"/>
</dbReference>
<dbReference type="InterPro" id="IPR001905">
    <property type="entry name" value="Ammonium_transpt"/>
</dbReference>
<evidence type="ECO:0000259" key="10">
    <source>
        <dbReference type="Pfam" id="PF00909"/>
    </source>
</evidence>
<dbReference type="eggNOG" id="KOG0682">
    <property type="taxonomic scope" value="Eukaryota"/>
</dbReference>
<dbReference type="PANTHER" id="PTHR11730:SF6">
    <property type="entry name" value="AMMONIUM TRANSPORTER"/>
    <property type="match status" value="1"/>
</dbReference>
<sequence>MSKAGGDTCFILLAGFLVFFMHAGFAMLTAGSVRVKNVKNALFLLLIDWSVGSIAYYLFGYAFAFGGEEQDAARGFIGQHFFALSGIPSLRKDLEAIPDEASPYLQGSYTYWLFEWSFAITAAAIVSGSVVERVSVEAYCIFSFFMTCWIYPIFEHWAWSRTGWLGALKQDGPLFLGSGYIDFAGSGVVHMVGGIAALWGTIFVGPRIGRFDMEGKPVPMPGHSASLATTGTFVLMFGWYGFNAGSMLGISSSDSYITASRAAVNTTLAPAASMLTAMAYTRLRSDCYDLGASLNAILSGLVAITAPCAVIEPWAALIVGMVACLIYLHGSKLIVRLGLDDPLDAVSVHCFCGTWGVFSTGLFAAEDPRIQAYGTVSKDYGAFMGSGGNLLACQIIGILLIWGWVSLNSVILWFSLKFLGILRVPPEEELAGMDTSKHGGPAYHSENIDNTNDEDLQELRGAESLEFSRKDNLGMDNGMSNNRENNSHDSNGNSHVSLTQTH</sequence>
<reference evidence="12" key="1">
    <citation type="journal article" date="2013" name="Science">
        <title>Gene transfer from bacteria and archaea facilitated evolution of an extremophilic eukaryote.</title>
        <authorList>
            <person name="Schonknecht G."/>
            <person name="Chen W.H."/>
            <person name="Ternes C.M."/>
            <person name="Barbier G.G."/>
            <person name="Shrestha R.P."/>
            <person name="Stanke M."/>
            <person name="Brautigam A."/>
            <person name="Baker B.J."/>
            <person name="Banfield J.F."/>
            <person name="Garavito R.M."/>
            <person name="Carr K."/>
            <person name="Wilkerson C."/>
            <person name="Rensing S.A."/>
            <person name="Gagneul D."/>
            <person name="Dickenson N.E."/>
            <person name="Oesterhelt C."/>
            <person name="Lercher M.J."/>
            <person name="Weber A.P."/>
        </authorList>
    </citation>
    <scope>NUCLEOTIDE SEQUENCE [LARGE SCALE GENOMIC DNA]</scope>
    <source>
        <strain evidence="12">074W</strain>
    </source>
</reference>
<dbReference type="InterPro" id="IPR018047">
    <property type="entry name" value="Ammonium_transpt_CS"/>
</dbReference>
<dbReference type="GO" id="GO:0005886">
    <property type="term" value="C:plasma membrane"/>
    <property type="evidence" value="ECO:0007669"/>
    <property type="project" value="UniProtKB-SubCell"/>
</dbReference>
<dbReference type="GO" id="GO:0008519">
    <property type="term" value="F:ammonium channel activity"/>
    <property type="evidence" value="ECO:0007669"/>
    <property type="project" value="InterPro"/>
</dbReference>
<dbReference type="PANTHER" id="PTHR11730">
    <property type="entry name" value="AMMONIUM TRANSPORTER"/>
    <property type="match status" value="1"/>
</dbReference>
<dbReference type="NCBIfam" id="TIGR00836">
    <property type="entry name" value="amt"/>
    <property type="match status" value="1"/>
</dbReference>
<feature type="transmembrane region" description="Helical" evidence="8">
    <location>
        <begin position="12"/>
        <end position="30"/>
    </location>
</feature>
<keyword evidence="5 8" id="KW-1133">Transmembrane helix</keyword>
<evidence type="ECO:0000256" key="2">
    <source>
        <dbReference type="ARBA" id="ARBA00005887"/>
    </source>
</evidence>
<comment type="similarity">
    <text evidence="2 8">Belongs to the ammonia transporter channel (TC 1.A.11.2) family.</text>
</comment>
<evidence type="ECO:0000256" key="7">
    <source>
        <dbReference type="ARBA" id="ARBA00023177"/>
    </source>
</evidence>
<proteinExistence type="inferred from homology"/>
<dbReference type="RefSeq" id="XP_005708658.1">
    <property type="nucleotide sequence ID" value="XM_005708601.1"/>
</dbReference>
<protein>
    <recommendedName>
        <fullName evidence="8">Ammonium transporter</fullName>
    </recommendedName>
</protein>
<feature type="region of interest" description="Disordered" evidence="9">
    <location>
        <begin position="470"/>
        <end position="502"/>
    </location>
</feature>
<dbReference type="Gene3D" id="1.10.3430.10">
    <property type="entry name" value="Ammonium transporter AmtB like domains"/>
    <property type="match status" value="1"/>
</dbReference>
<feature type="transmembrane region" description="Helical" evidence="8">
    <location>
        <begin position="389"/>
        <end position="414"/>
    </location>
</feature>
<feature type="transmembrane region" description="Helical" evidence="8">
    <location>
        <begin position="179"/>
        <end position="204"/>
    </location>
</feature>
<feature type="transmembrane region" description="Helical" evidence="8">
    <location>
        <begin position="109"/>
        <end position="131"/>
    </location>
</feature>
<dbReference type="OMA" id="CAGSDVM"/>
<feature type="transmembrane region" description="Helical" evidence="8">
    <location>
        <begin position="262"/>
        <end position="280"/>
    </location>
</feature>
<evidence type="ECO:0000256" key="5">
    <source>
        <dbReference type="ARBA" id="ARBA00022989"/>
    </source>
</evidence>
<dbReference type="Gramene" id="EME32138">
    <property type="protein sequence ID" value="EME32138"/>
    <property type="gene ID" value="Gasu_05530"/>
</dbReference>
<evidence type="ECO:0000313" key="12">
    <source>
        <dbReference type="Proteomes" id="UP000030680"/>
    </source>
</evidence>
<name>M2Y7S8_GALSU</name>
<evidence type="ECO:0000256" key="4">
    <source>
        <dbReference type="ARBA" id="ARBA00022692"/>
    </source>
</evidence>
<comment type="caution">
    <text evidence="8">Lacks conserved residue(s) required for the propagation of feature annotation.</text>
</comment>
<evidence type="ECO:0000256" key="8">
    <source>
        <dbReference type="RuleBase" id="RU362002"/>
    </source>
</evidence>